<feature type="transmembrane region" description="Helical" evidence="1">
    <location>
        <begin position="23"/>
        <end position="48"/>
    </location>
</feature>
<proteinExistence type="predicted"/>
<dbReference type="AlphaFoldDB" id="A0A9X0Z132"/>
<reference evidence="2" key="1">
    <citation type="submission" date="2021-03" db="EMBL/GenBank/DDBJ databases">
        <title>Genomic Encyclopedia of Type Strains, Phase IV (KMG-IV): sequencing the most valuable type-strain genomes for metagenomic binning, comparative biology and taxonomic classification.</title>
        <authorList>
            <person name="Goeker M."/>
        </authorList>
    </citation>
    <scope>NUCLEOTIDE SEQUENCE</scope>
    <source>
        <strain evidence="2">DSM 107338</strain>
    </source>
</reference>
<evidence type="ECO:0000313" key="3">
    <source>
        <dbReference type="Proteomes" id="UP001138793"/>
    </source>
</evidence>
<dbReference type="EMBL" id="JAGGMB010000022">
    <property type="protein sequence ID" value="MBP2079850.1"/>
    <property type="molecule type" value="Genomic_DNA"/>
</dbReference>
<keyword evidence="1" id="KW-0812">Transmembrane</keyword>
<comment type="caution">
    <text evidence="2">The sequence shown here is derived from an EMBL/GenBank/DDBJ whole genome shotgun (WGS) entry which is preliminary data.</text>
</comment>
<dbReference type="Proteomes" id="UP001138793">
    <property type="component" value="Unassembled WGS sequence"/>
</dbReference>
<accession>A0A9X0Z132</accession>
<keyword evidence="1" id="KW-0472">Membrane</keyword>
<keyword evidence="1" id="KW-1133">Transmembrane helix</keyword>
<gene>
    <name evidence="2" type="ORF">J2Z64_004157</name>
</gene>
<protein>
    <submittedName>
        <fullName evidence="2">Uncharacterized protein</fullName>
    </submittedName>
</protein>
<organism evidence="2 3">
    <name type="scientific">Oceanobacillus polygoni</name>
    <dbReference type="NCBI Taxonomy" id="1235259"/>
    <lineage>
        <taxon>Bacteria</taxon>
        <taxon>Bacillati</taxon>
        <taxon>Bacillota</taxon>
        <taxon>Bacilli</taxon>
        <taxon>Bacillales</taxon>
        <taxon>Bacillaceae</taxon>
        <taxon>Oceanobacillus</taxon>
    </lineage>
</organism>
<name>A0A9X0Z132_9BACI</name>
<evidence type="ECO:0000313" key="2">
    <source>
        <dbReference type="EMBL" id="MBP2079850.1"/>
    </source>
</evidence>
<keyword evidence="3" id="KW-1185">Reference proteome</keyword>
<sequence length="50" mass="5668">MEINKDMKEKVNVTDEEHSFKGALFSSVVFVGGSIVAFTLLLIVFYMIRI</sequence>
<dbReference type="RefSeq" id="WP_158586280.1">
    <property type="nucleotide sequence ID" value="NZ_JAGGMB010000022.1"/>
</dbReference>
<evidence type="ECO:0000256" key="1">
    <source>
        <dbReference type="SAM" id="Phobius"/>
    </source>
</evidence>